<dbReference type="InterPro" id="IPR005794">
    <property type="entry name" value="Fmt"/>
</dbReference>
<dbReference type="GO" id="GO:0005829">
    <property type="term" value="C:cytosol"/>
    <property type="evidence" value="ECO:0007669"/>
    <property type="project" value="TreeGrafter"/>
</dbReference>
<gene>
    <name evidence="8" type="primary">fmt</name>
    <name evidence="11" type="ORF">UBAL3_94530049</name>
</gene>
<keyword evidence="6 8" id="KW-0648">Protein biosynthesis</keyword>
<dbReference type="Proteomes" id="UP000009374">
    <property type="component" value="Unassembled WGS sequence"/>
</dbReference>
<comment type="function">
    <text evidence="1 8">Attaches a formyl group to the free amino group of methionyl-tRNA(fMet). The formyl group appears to play a dual role in the initiator identity of N-formylmethionyl-tRNA by promoting its recognition by IF2 and preventing the misappropriation of this tRNA by the elongation apparatus.</text>
</comment>
<keyword evidence="5 8" id="KW-0808">Transferase</keyword>
<evidence type="ECO:0000259" key="9">
    <source>
        <dbReference type="Pfam" id="PF00551"/>
    </source>
</evidence>
<dbReference type="GO" id="GO:0004479">
    <property type="term" value="F:methionyl-tRNA formyltransferase activity"/>
    <property type="evidence" value="ECO:0007669"/>
    <property type="project" value="UniProtKB-UniRule"/>
</dbReference>
<evidence type="ECO:0000256" key="5">
    <source>
        <dbReference type="ARBA" id="ARBA00022679"/>
    </source>
</evidence>
<evidence type="ECO:0000256" key="1">
    <source>
        <dbReference type="ARBA" id="ARBA00002606"/>
    </source>
</evidence>
<evidence type="ECO:0000313" key="11">
    <source>
        <dbReference type="EMBL" id="EES52083.1"/>
    </source>
</evidence>
<keyword evidence="12" id="KW-1185">Reference proteome</keyword>
<sequence length="315" mass="33743">MTNDAHSPRTVFMGSPDFAVPFLEALVSGGFDVRGVVTQPDRPRGRGQEVSPVPVKRWALDHGISAVSPLSLRDPRGREFLDRWEPELIVVVAYGKILPVEILNFPARGCVNVHASLLPAYRGASPIVWAIRNGEHVTGLSLMCLDRGMDTGPVFAKLEIPVEARETTLSLTAKMMDQGPDFMLEGLRGYLSGRLVPVPQPPEGTLAPLLSKEDGRIPFSGPAVGVDSHVRAMNPWPGAFFSSSIGTVKVGEGRVLAPVANAVPGTVLSLSPEGVDVACGEGVFRILALQREGGRMIPVAEFISGRRFKPGEVLS</sequence>
<comment type="similarity">
    <text evidence="2 8">Belongs to the Fmt family.</text>
</comment>
<dbReference type="AlphaFoldDB" id="C6HZ72"/>
<dbReference type="PANTHER" id="PTHR11138">
    <property type="entry name" value="METHIONYL-TRNA FORMYLTRANSFERASE"/>
    <property type="match status" value="1"/>
</dbReference>
<dbReference type="InterPro" id="IPR037022">
    <property type="entry name" value="Formyl_trans_C_sf"/>
</dbReference>
<reference evidence="11 12" key="1">
    <citation type="journal article" date="2009" name="Appl. Environ. Microbiol.">
        <title>Community genomic and proteomic analyses of chemoautotrophic iron-oxidizing "Leptospirillum rubarum" (Group II) and "Leptospirillum ferrodiazotrophum" (Group III) bacteria in acid mine drainage biofilms.</title>
        <authorList>
            <person name="Goltsman D.S."/>
            <person name="Denef V.J."/>
            <person name="Singer S.W."/>
            <person name="VerBerkmoes N.C."/>
            <person name="Lefsrud M."/>
            <person name="Mueller R.S."/>
            <person name="Dick G.J."/>
            <person name="Sun C.L."/>
            <person name="Wheeler K.E."/>
            <person name="Zemla A."/>
            <person name="Baker B.J."/>
            <person name="Hauser L."/>
            <person name="Land M."/>
            <person name="Shah M.B."/>
            <person name="Thelen M.P."/>
            <person name="Hettich R.L."/>
            <person name="Banfield J.F."/>
        </authorList>
    </citation>
    <scope>NUCLEOTIDE SEQUENCE [LARGE SCALE GENOMIC DNA]</scope>
</reference>
<evidence type="ECO:0000259" key="10">
    <source>
        <dbReference type="Pfam" id="PF02911"/>
    </source>
</evidence>
<feature type="domain" description="Formyl transferase C-terminal" evidence="10">
    <location>
        <begin position="210"/>
        <end position="306"/>
    </location>
</feature>
<dbReference type="Pfam" id="PF02911">
    <property type="entry name" value="Formyl_trans_C"/>
    <property type="match status" value="1"/>
</dbReference>
<name>C6HZ72_9BACT</name>
<dbReference type="InterPro" id="IPR002376">
    <property type="entry name" value="Formyl_transf_N"/>
</dbReference>
<dbReference type="CDD" id="cd08646">
    <property type="entry name" value="FMT_core_Met-tRNA-FMT_N"/>
    <property type="match status" value="1"/>
</dbReference>
<comment type="catalytic activity">
    <reaction evidence="7 8">
        <text>L-methionyl-tRNA(fMet) + (6R)-10-formyltetrahydrofolate = N-formyl-L-methionyl-tRNA(fMet) + (6S)-5,6,7,8-tetrahydrofolate + H(+)</text>
        <dbReference type="Rhea" id="RHEA:24380"/>
        <dbReference type="Rhea" id="RHEA-COMP:9952"/>
        <dbReference type="Rhea" id="RHEA-COMP:9953"/>
        <dbReference type="ChEBI" id="CHEBI:15378"/>
        <dbReference type="ChEBI" id="CHEBI:57453"/>
        <dbReference type="ChEBI" id="CHEBI:78530"/>
        <dbReference type="ChEBI" id="CHEBI:78844"/>
        <dbReference type="ChEBI" id="CHEBI:195366"/>
        <dbReference type="EC" id="2.1.2.9"/>
    </reaction>
</comment>
<proteinExistence type="inferred from homology"/>
<evidence type="ECO:0000256" key="2">
    <source>
        <dbReference type="ARBA" id="ARBA00010699"/>
    </source>
</evidence>
<evidence type="ECO:0000256" key="3">
    <source>
        <dbReference type="ARBA" id="ARBA00012261"/>
    </source>
</evidence>
<dbReference type="InterPro" id="IPR036477">
    <property type="entry name" value="Formyl_transf_N_sf"/>
</dbReference>
<evidence type="ECO:0000256" key="8">
    <source>
        <dbReference type="HAMAP-Rule" id="MF_00182"/>
    </source>
</evidence>
<dbReference type="SUPFAM" id="SSF50486">
    <property type="entry name" value="FMT C-terminal domain-like"/>
    <property type="match status" value="1"/>
</dbReference>
<evidence type="ECO:0000256" key="6">
    <source>
        <dbReference type="ARBA" id="ARBA00022917"/>
    </source>
</evidence>
<protein>
    <recommendedName>
        <fullName evidence="4 8">Methionyl-tRNA formyltransferase</fullName>
        <ecNumber evidence="3 8">2.1.2.9</ecNumber>
    </recommendedName>
</protein>
<evidence type="ECO:0000313" key="12">
    <source>
        <dbReference type="Proteomes" id="UP000009374"/>
    </source>
</evidence>
<dbReference type="Pfam" id="PF00551">
    <property type="entry name" value="Formyl_trans_N"/>
    <property type="match status" value="1"/>
</dbReference>
<dbReference type="EMBL" id="GG693880">
    <property type="protein sequence ID" value="EES52083.1"/>
    <property type="molecule type" value="Genomic_DNA"/>
</dbReference>
<accession>C6HZ72</accession>
<dbReference type="CDD" id="cd08704">
    <property type="entry name" value="Met_tRNA_FMT_C"/>
    <property type="match status" value="1"/>
</dbReference>
<feature type="binding site" evidence="8">
    <location>
        <begin position="116"/>
        <end position="119"/>
    </location>
    <ligand>
        <name>(6S)-5,6,7,8-tetrahydrofolate</name>
        <dbReference type="ChEBI" id="CHEBI:57453"/>
    </ligand>
</feature>
<evidence type="ECO:0000256" key="4">
    <source>
        <dbReference type="ARBA" id="ARBA00016014"/>
    </source>
</evidence>
<dbReference type="SUPFAM" id="SSF53328">
    <property type="entry name" value="Formyltransferase"/>
    <property type="match status" value="1"/>
</dbReference>
<dbReference type="HAMAP" id="MF_00182">
    <property type="entry name" value="Formyl_trans"/>
    <property type="match status" value="1"/>
</dbReference>
<evidence type="ECO:0000256" key="7">
    <source>
        <dbReference type="ARBA" id="ARBA00048558"/>
    </source>
</evidence>
<dbReference type="NCBIfam" id="TIGR00460">
    <property type="entry name" value="fmt"/>
    <property type="match status" value="1"/>
</dbReference>
<dbReference type="InterPro" id="IPR044135">
    <property type="entry name" value="Met-tRNA-FMT_C"/>
</dbReference>
<dbReference type="EC" id="2.1.2.9" evidence="3 8"/>
<organism evidence="11 12">
    <name type="scientific">Leptospirillum ferrodiazotrophum</name>
    <dbReference type="NCBI Taxonomy" id="412449"/>
    <lineage>
        <taxon>Bacteria</taxon>
        <taxon>Pseudomonadati</taxon>
        <taxon>Nitrospirota</taxon>
        <taxon>Nitrospiria</taxon>
        <taxon>Nitrospirales</taxon>
        <taxon>Nitrospiraceae</taxon>
        <taxon>Leptospirillum</taxon>
    </lineage>
</organism>
<dbReference type="InterPro" id="IPR005793">
    <property type="entry name" value="Formyl_trans_C"/>
</dbReference>
<dbReference type="Gene3D" id="3.10.25.10">
    <property type="entry name" value="Formyl transferase, C-terminal domain"/>
    <property type="match status" value="1"/>
</dbReference>
<dbReference type="InterPro" id="IPR041711">
    <property type="entry name" value="Met-tRNA-FMT_N"/>
</dbReference>
<dbReference type="Gene3D" id="3.40.50.170">
    <property type="entry name" value="Formyl transferase, N-terminal domain"/>
    <property type="match status" value="1"/>
</dbReference>
<feature type="domain" description="Formyl transferase N-terminal" evidence="9">
    <location>
        <begin position="11"/>
        <end position="185"/>
    </location>
</feature>
<dbReference type="PANTHER" id="PTHR11138:SF5">
    <property type="entry name" value="METHIONYL-TRNA FORMYLTRANSFERASE, MITOCHONDRIAL"/>
    <property type="match status" value="1"/>
</dbReference>
<dbReference type="InterPro" id="IPR011034">
    <property type="entry name" value="Formyl_transferase-like_C_sf"/>
</dbReference>